<protein>
    <submittedName>
        <fullName evidence="1">Uncharacterized protein</fullName>
    </submittedName>
</protein>
<dbReference type="Proteomes" id="UP001054945">
    <property type="component" value="Unassembled WGS sequence"/>
</dbReference>
<dbReference type="EMBL" id="BPLR01019541">
    <property type="protein sequence ID" value="GIX69009.1"/>
    <property type="molecule type" value="Genomic_DNA"/>
</dbReference>
<evidence type="ECO:0000313" key="1">
    <source>
        <dbReference type="EMBL" id="GIX69009.1"/>
    </source>
</evidence>
<keyword evidence="2" id="KW-1185">Reference proteome</keyword>
<comment type="caution">
    <text evidence="1">The sequence shown here is derived from an EMBL/GenBank/DDBJ whole genome shotgun (WGS) entry which is preliminary data.</text>
</comment>
<evidence type="ECO:0000313" key="2">
    <source>
        <dbReference type="Proteomes" id="UP001054945"/>
    </source>
</evidence>
<name>A0AAV4M9H3_CAEEX</name>
<reference evidence="1 2" key="1">
    <citation type="submission" date="2021-06" db="EMBL/GenBank/DDBJ databases">
        <title>Caerostris extrusa draft genome.</title>
        <authorList>
            <person name="Kono N."/>
            <person name="Arakawa K."/>
        </authorList>
    </citation>
    <scope>NUCLEOTIDE SEQUENCE [LARGE SCALE GENOMIC DNA]</scope>
</reference>
<organism evidence="1 2">
    <name type="scientific">Caerostris extrusa</name>
    <name type="common">Bark spider</name>
    <name type="synonym">Caerostris bankana</name>
    <dbReference type="NCBI Taxonomy" id="172846"/>
    <lineage>
        <taxon>Eukaryota</taxon>
        <taxon>Metazoa</taxon>
        <taxon>Ecdysozoa</taxon>
        <taxon>Arthropoda</taxon>
        <taxon>Chelicerata</taxon>
        <taxon>Arachnida</taxon>
        <taxon>Araneae</taxon>
        <taxon>Araneomorphae</taxon>
        <taxon>Entelegynae</taxon>
        <taxon>Araneoidea</taxon>
        <taxon>Araneidae</taxon>
        <taxon>Caerostris</taxon>
    </lineage>
</organism>
<accession>A0AAV4M9H3</accession>
<dbReference type="AlphaFoldDB" id="A0AAV4M9H3"/>
<sequence>MISNSMPLCDRRFKESRGVKFAPICRLTGDFVELFVWPELKKSKSNFLLKSKFPLSLKYRTSSLSTPDWSG</sequence>
<gene>
    <name evidence="1" type="ORF">CEXT_802981</name>
</gene>
<proteinExistence type="predicted"/>